<reference evidence="1" key="1">
    <citation type="submission" date="2022-06" db="EMBL/GenBank/DDBJ databases">
        <title>Genome sequence of Phormidium yuhuli AB48 isolated from an industrial photobioreactor environment.</title>
        <authorList>
            <person name="Qiu Y."/>
            <person name="Noonan A.J.C."/>
            <person name="Dofher K."/>
            <person name="Koch M."/>
            <person name="Kieft B."/>
            <person name="Lin X."/>
            <person name="Ziels R.M."/>
            <person name="Hallam S.J."/>
        </authorList>
    </citation>
    <scope>NUCLEOTIDE SEQUENCE</scope>
    <source>
        <strain evidence="1">AB48</strain>
    </source>
</reference>
<name>A0ABY5ALY4_9CYAN</name>
<dbReference type="InterPro" id="IPR021787">
    <property type="entry name" value="DUF3352"/>
</dbReference>
<gene>
    <name evidence="1" type="ORF">NEA10_15420</name>
</gene>
<organism evidence="1 2">
    <name type="scientific">Phormidium yuhuli AB48</name>
    <dbReference type="NCBI Taxonomy" id="2940671"/>
    <lineage>
        <taxon>Bacteria</taxon>
        <taxon>Bacillati</taxon>
        <taxon>Cyanobacteriota</taxon>
        <taxon>Cyanophyceae</taxon>
        <taxon>Oscillatoriophycideae</taxon>
        <taxon>Oscillatoriales</taxon>
        <taxon>Oscillatoriaceae</taxon>
        <taxon>Phormidium</taxon>
        <taxon>Phormidium yuhuli</taxon>
    </lineage>
</organism>
<protein>
    <submittedName>
        <fullName evidence="1">DUF3352 domain-containing protein</fullName>
    </submittedName>
</protein>
<dbReference type="RefSeq" id="WP_252662143.1">
    <property type="nucleotide sequence ID" value="NZ_CP098611.1"/>
</dbReference>
<keyword evidence="2" id="KW-1185">Reference proteome</keyword>
<evidence type="ECO:0000313" key="1">
    <source>
        <dbReference type="EMBL" id="USR90224.1"/>
    </source>
</evidence>
<evidence type="ECO:0000313" key="2">
    <source>
        <dbReference type="Proteomes" id="UP001056708"/>
    </source>
</evidence>
<proteinExistence type="predicted"/>
<accession>A0ABY5ALY4</accession>
<sequence length="554" mass="61006">MKHRQESKTKPRLRGPLTITATVLLVTGAIAYGWLRLRPTPLQTPLDGAKTVPGDAVMTAYIDMDPAAWERLRRFGTPEAQAWVERQITQLQENLLASTQLDFNRDLRPWMGNVMLALVPQAESPSDNPSQDWLALVGIRDKLQAMAFANRVRQDQETEVQEQTYRNITISTVTPNDRNPQSYSLAILGDYLAIAESVETIKAAIDTHKDGSSLAQQDDLQNLLRSQPVEQPLIQTYIRNIDHLPQFNASPRAVSTNPAPTALVTGVGITDLGLQARTFIQSSDFASPSPGIQPLPQSRLDRFPENTLALVEGHHIDRSWTQWTNWLEQTPNGRQLLRELRGGVARLGLDLDRDLVAPLDGPVAAGLIPHPGGQGLSAAIGIGAMAFVESSDRSTLDNSLSTIGGLVQRRLNLPIHVESSSRQGQSLTQWKLSFFGVDGETLLGYSWLEPDLLALGVTGPMVDLFLSSPQRSLAQNPSFREVRDLFPEGYEGFLFANVEQMRHAFDLVMLQTQELLNTETIILLETVRAIGIAASPVQDGVSTLDIHIPLVLAD</sequence>
<dbReference type="EMBL" id="CP098611">
    <property type="protein sequence ID" value="USR90224.1"/>
    <property type="molecule type" value="Genomic_DNA"/>
</dbReference>
<dbReference type="Proteomes" id="UP001056708">
    <property type="component" value="Chromosome"/>
</dbReference>
<dbReference type="Pfam" id="PF11832">
    <property type="entry name" value="DUF3352"/>
    <property type="match status" value="1"/>
</dbReference>